<name>A0AAV7K287_9METZ</name>
<dbReference type="InterPro" id="IPR040706">
    <property type="entry name" value="Zf-MYST"/>
</dbReference>
<dbReference type="InterPro" id="IPR036388">
    <property type="entry name" value="WH-like_DNA-bd_sf"/>
</dbReference>
<dbReference type="GO" id="GO:0046972">
    <property type="term" value="F:histone H4K16 acetyltransferase activity"/>
    <property type="evidence" value="ECO:0007669"/>
    <property type="project" value="TreeGrafter"/>
</dbReference>
<dbReference type="PANTHER" id="PTHR10615">
    <property type="entry name" value="HISTONE ACETYLTRANSFERASE"/>
    <property type="match status" value="1"/>
</dbReference>
<feature type="domain" description="MYST-type HAT" evidence="10">
    <location>
        <begin position="152"/>
        <end position="425"/>
    </location>
</feature>
<keyword evidence="4" id="KW-0808">Transferase</keyword>
<proteinExistence type="inferred from homology"/>
<dbReference type="AlphaFoldDB" id="A0AAV7K287"/>
<gene>
    <name evidence="11" type="ORF">LOD99_2683</name>
</gene>
<organism evidence="11 12">
    <name type="scientific">Oopsacas minuta</name>
    <dbReference type="NCBI Taxonomy" id="111878"/>
    <lineage>
        <taxon>Eukaryota</taxon>
        <taxon>Metazoa</taxon>
        <taxon>Porifera</taxon>
        <taxon>Hexactinellida</taxon>
        <taxon>Hexasterophora</taxon>
        <taxon>Lyssacinosida</taxon>
        <taxon>Leucopsacidae</taxon>
        <taxon>Oopsacas</taxon>
    </lineage>
</organism>
<evidence type="ECO:0000313" key="11">
    <source>
        <dbReference type="EMBL" id="KAI6654804.1"/>
    </source>
</evidence>
<evidence type="ECO:0000256" key="5">
    <source>
        <dbReference type="ARBA" id="ARBA00022990"/>
    </source>
</evidence>
<dbReference type="Pfam" id="PF01853">
    <property type="entry name" value="MOZ_SAS"/>
    <property type="match status" value="1"/>
</dbReference>
<dbReference type="PANTHER" id="PTHR10615:SF82">
    <property type="entry name" value="HISTONE ACETYLTRANSFERASE KAT8"/>
    <property type="match status" value="1"/>
</dbReference>
<dbReference type="Proteomes" id="UP001165289">
    <property type="component" value="Unassembled WGS sequence"/>
</dbReference>
<evidence type="ECO:0000256" key="9">
    <source>
        <dbReference type="SAM" id="MobiDB-lite"/>
    </source>
</evidence>
<dbReference type="GO" id="GO:0005634">
    <property type="term" value="C:nucleus"/>
    <property type="evidence" value="ECO:0007669"/>
    <property type="project" value="UniProtKB-SubCell"/>
</dbReference>
<keyword evidence="6 8" id="KW-0539">Nucleus</keyword>
<dbReference type="PROSITE" id="PS00028">
    <property type="entry name" value="ZINC_FINGER_C2H2_1"/>
    <property type="match status" value="1"/>
</dbReference>
<dbReference type="InterPro" id="IPR013087">
    <property type="entry name" value="Znf_C2H2_type"/>
</dbReference>
<dbReference type="EMBL" id="JAKMXF010000221">
    <property type="protein sequence ID" value="KAI6654804.1"/>
    <property type="molecule type" value="Genomic_DNA"/>
</dbReference>
<dbReference type="Gene3D" id="1.10.10.10">
    <property type="entry name" value="Winged helix-like DNA-binding domain superfamily/Winged helix DNA-binding domain"/>
    <property type="match status" value="1"/>
</dbReference>
<dbReference type="CDD" id="cd04301">
    <property type="entry name" value="NAT_SF"/>
    <property type="match status" value="1"/>
</dbReference>
<dbReference type="Pfam" id="PF11717">
    <property type="entry name" value="Tudor-knot"/>
    <property type="match status" value="1"/>
</dbReference>
<dbReference type="SUPFAM" id="SSF55729">
    <property type="entry name" value="Acyl-CoA N-acyltransferases (Nat)"/>
    <property type="match status" value="1"/>
</dbReference>
<dbReference type="GO" id="GO:0006355">
    <property type="term" value="P:regulation of DNA-templated transcription"/>
    <property type="evidence" value="ECO:0007669"/>
    <property type="project" value="InterPro"/>
</dbReference>
<dbReference type="Pfam" id="PF17772">
    <property type="entry name" value="zf-MYST"/>
    <property type="match status" value="1"/>
</dbReference>
<evidence type="ECO:0000259" key="10">
    <source>
        <dbReference type="PROSITE" id="PS51726"/>
    </source>
</evidence>
<feature type="region of interest" description="Disordered" evidence="9">
    <location>
        <begin position="101"/>
        <end position="120"/>
    </location>
</feature>
<dbReference type="InterPro" id="IPR016181">
    <property type="entry name" value="Acyl_CoA_acyltransferase"/>
</dbReference>
<dbReference type="GO" id="GO:0035267">
    <property type="term" value="C:NuA4 histone acetyltransferase complex"/>
    <property type="evidence" value="ECO:0007669"/>
    <property type="project" value="TreeGrafter"/>
</dbReference>
<dbReference type="SUPFAM" id="SSF54160">
    <property type="entry name" value="Chromo domain-like"/>
    <property type="match status" value="1"/>
</dbReference>
<dbReference type="InterPro" id="IPR050603">
    <property type="entry name" value="MYST_HAT"/>
</dbReference>
<dbReference type="PROSITE" id="PS51726">
    <property type="entry name" value="MYST_HAT"/>
    <property type="match status" value="1"/>
</dbReference>
<dbReference type="FunFam" id="1.10.10.10:FF:000022">
    <property type="entry name" value="Histone acetyltransferase"/>
    <property type="match status" value="1"/>
</dbReference>
<dbReference type="GO" id="GO:0072487">
    <property type="term" value="C:MSL complex"/>
    <property type="evidence" value="ECO:0007669"/>
    <property type="project" value="TreeGrafter"/>
</dbReference>
<feature type="active site" description="Proton donor/acceptor" evidence="7">
    <location>
        <position position="328"/>
    </location>
</feature>
<dbReference type="Gene3D" id="3.40.630.30">
    <property type="match status" value="1"/>
</dbReference>
<feature type="compositionally biased region" description="Low complexity" evidence="9">
    <location>
        <begin position="10"/>
        <end position="22"/>
    </location>
</feature>
<dbReference type="EC" id="2.3.1.48" evidence="3 8"/>
<evidence type="ECO:0000256" key="4">
    <source>
        <dbReference type="ARBA" id="ARBA00022679"/>
    </source>
</evidence>
<evidence type="ECO:0000256" key="7">
    <source>
        <dbReference type="PIRSR" id="PIRSR602717-51"/>
    </source>
</evidence>
<dbReference type="InterPro" id="IPR002717">
    <property type="entry name" value="HAT_MYST-type"/>
</dbReference>
<evidence type="ECO:0000313" key="12">
    <source>
        <dbReference type="Proteomes" id="UP001165289"/>
    </source>
</evidence>
<keyword evidence="5" id="KW-0007">Acetylation</keyword>
<feature type="region of interest" description="Disordered" evidence="9">
    <location>
        <begin position="1"/>
        <end position="27"/>
    </location>
</feature>
<evidence type="ECO:0000256" key="8">
    <source>
        <dbReference type="RuleBase" id="RU361211"/>
    </source>
</evidence>
<comment type="subcellular location">
    <subcellularLocation>
        <location evidence="1 8">Nucleus</location>
    </subcellularLocation>
</comment>
<dbReference type="Gene3D" id="3.30.60.60">
    <property type="entry name" value="N-acetyl transferase-like"/>
    <property type="match status" value="1"/>
</dbReference>
<dbReference type="Gene3D" id="2.30.30.140">
    <property type="match status" value="1"/>
</dbReference>
<dbReference type="InterPro" id="IPR016197">
    <property type="entry name" value="Chromo-like_dom_sf"/>
</dbReference>
<dbReference type="FunFam" id="3.40.630.30:FF:000002">
    <property type="entry name" value="Histone acetyltransferase"/>
    <property type="match status" value="1"/>
</dbReference>
<dbReference type="FunFam" id="3.30.60.60:FF:000001">
    <property type="entry name" value="Histone acetyltransferase"/>
    <property type="match status" value="1"/>
</dbReference>
<evidence type="ECO:0000256" key="6">
    <source>
        <dbReference type="ARBA" id="ARBA00023242"/>
    </source>
</evidence>
<comment type="catalytic activity">
    <reaction evidence="8">
        <text>L-lysyl-[protein] + acetyl-CoA = N(6)-acetyl-L-lysyl-[protein] + CoA + H(+)</text>
        <dbReference type="Rhea" id="RHEA:45948"/>
        <dbReference type="Rhea" id="RHEA-COMP:9752"/>
        <dbReference type="Rhea" id="RHEA-COMP:10731"/>
        <dbReference type="ChEBI" id="CHEBI:15378"/>
        <dbReference type="ChEBI" id="CHEBI:29969"/>
        <dbReference type="ChEBI" id="CHEBI:57287"/>
        <dbReference type="ChEBI" id="CHEBI:57288"/>
        <dbReference type="ChEBI" id="CHEBI:61930"/>
        <dbReference type="EC" id="2.3.1.48"/>
    </reaction>
</comment>
<accession>A0AAV7K287</accession>
<comment type="similarity">
    <text evidence="2 8">Belongs to the MYST (SAS/MOZ) family.</text>
</comment>
<evidence type="ECO:0000256" key="2">
    <source>
        <dbReference type="ARBA" id="ARBA00010107"/>
    </source>
</evidence>
<dbReference type="GO" id="GO:0044545">
    <property type="term" value="C:NSL complex"/>
    <property type="evidence" value="ECO:0007669"/>
    <property type="project" value="TreeGrafter"/>
</dbReference>
<sequence length="437" mass="50862">MSECEMVSTSAPAVSSIQPSSSQEKKESSAITLGSMYWIQRKEEEWCLGEVIESRIHPDTLKQEYYVHYKDFDRRLDEWVMVDRVDTARNPVEVVMTVTPSTPEANTHPERKMTRTLKRKHEESNNLQPILMERSGDDSNALALEKEHENITKVKYIDKVVFGKYEIDVWYYSPYPEEYSKLNRLFICQYCLKYMRYERSLREHSISCEHRQPPGQEIYRKGPVSVFEADGLHHKLYCQCLCLLAKLFLDHKTLFFDVEPFLFYLLTEVDKEGCHLVGYFSKEKESPEGNNIACLLVLPPYQRKGYGKFLISLSYELSKLENVAGSPEKPLSDLGKLTYRSYWSWVLLNILKEARGVLTIRELSDTTAVTQEDIISTLQSLNIVKYWKGQHVICVTPKQVEEIIRSSQYKPPLLVVDPDSLRWQSTPTKKVKTPRKT</sequence>
<protein>
    <recommendedName>
        <fullName evidence="3 8">Histone acetyltransferase</fullName>
        <ecNumber evidence="3 8">2.3.1.48</ecNumber>
    </recommendedName>
</protein>
<comment type="caution">
    <text evidence="11">The sequence shown here is derived from an EMBL/GenBank/DDBJ whole genome shotgun (WGS) entry which is preliminary data.</text>
</comment>
<keyword evidence="12" id="KW-1185">Reference proteome</keyword>
<evidence type="ECO:0000256" key="1">
    <source>
        <dbReference type="ARBA" id="ARBA00004123"/>
    </source>
</evidence>
<dbReference type="InterPro" id="IPR025995">
    <property type="entry name" value="Tudor-knot"/>
</dbReference>
<reference evidence="11 12" key="1">
    <citation type="journal article" date="2023" name="BMC Biol.">
        <title>The compact genome of the sponge Oopsacas minuta (Hexactinellida) is lacking key metazoan core genes.</title>
        <authorList>
            <person name="Santini S."/>
            <person name="Schenkelaars Q."/>
            <person name="Jourda C."/>
            <person name="Duchesne M."/>
            <person name="Belahbib H."/>
            <person name="Rocher C."/>
            <person name="Selva M."/>
            <person name="Riesgo A."/>
            <person name="Vervoort M."/>
            <person name="Leys S.P."/>
            <person name="Kodjabachian L."/>
            <person name="Le Bivic A."/>
            <person name="Borchiellini C."/>
            <person name="Claverie J.M."/>
            <person name="Renard E."/>
        </authorList>
    </citation>
    <scope>NUCLEOTIDE SEQUENCE [LARGE SCALE GENOMIC DNA]</scope>
    <source>
        <strain evidence="11">SPO-2</strain>
    </source>
</reference>
<evidence type="ECO:0000256" key="3">
    <source>
        <dbReference type="ARBA" id="ARBA00013184"/>
    </source>
</evidence>